<dbReference type="GO" id="GO:0003677">
    <property type="term" value="F:DNA binding"/>
    <property type="evidence" value="ECO:0007669"/>
    <property type="project" value="UniProtKB-UniRule"/>
</dbReference>
<evidence type="ECO:0000313" key="9">
    <source>
        <dbReference type="Proteomes" id="UP000675920"/>
    </source>
</evidence>
<comment type="similarity">
    <text evidence="6">Belongs to the sigma-70 factor family. FliA subfamily.</text>
</comment>
<dbReference type="Proteomes" id="UP000675920">
    <property type="component" value="Unplaced"/>
</dbReference>
<feature type="region of interest" description="Sigma-70 factor domain-4" evidence="6">
    <location>
        <begin position="183"/>
        <end position="231"/>
    </location>
</feature>
<dbReference type="GO" id="GO:0006352">
    <property type="term" value="P:DNA-templated transcription initiation"/>
    <property type="evidence" value="ECO:0007669"/>
    <property type="project" value="UniProtKB-UniRule"/>
</dbReference>
<dbReference type="PROSITE" id="PS00715">
    <property type="entry name" value="SIGMA70_1"/>
    <property type="match status" value="1"/>
</dbReference>
<dbReference type="PANTHER" id="PTHR30385:SF7">
    <property type="entry name" value="RNA POLYMERASE SIGMA FACTOR FLIA"/>
    <property type="match status" value="1"/>
</dbReference>
<comment type="subcellular location">
    <subcellularLocation>
        <location evidence="6">Cytoplasm</location>
    </subcellularLocation>
</comment>
<dbReference type="PANTHER" id="PTHR30385">
    <property type="entry name" value="SIGMA FACTOR F FLAGELLAR"/>
    <property type="match status" value="1"/>
</dbReference>
<dbReference type="InterPro" id="IPR028617">
    <property type="entry name" value="Sigma70_FliA"/>
</dbReference>
<dbReference type="InterPro" id="IPR007627">
    <property type="entry name" value="RNA_pol_sigma70_r2"/>
</dbReference>
<dbReference type="PRINTS" id="PR00046">
    <property type="entry name" value="SIGMA70FCT"/>
</dbReference>
<dbReference type="AlphaFoldDB" id="A0A8B6X6R4"/>
<evidence type="ECO:0000256" key="6">
    <source>
        <dbReference type="HAMAP-Rule" id="MF_00962"/>
    </source>
</evidence>
<keyword evidence="1 6" id="KW-0963">Cytoplasm</keyword>
<dbReference type="SUPFAM" id="SSF88659">
    <property type="entry name" value="Sigma3 and sigma4 domains of RNA polymerase sigma factors"/>
    <property type="match status" value="2"/>
</dbReference>
<feature type="DNA-binding region" description="H-T-H motif" evidence="6">
    <location>
        <begin position="205"/>
        <end position="224"/>
    </location>
</feature>
<feature type="region of interest" description="Sigma-70 factor domain-2" evidence="6">
    <location>
        <begin position="13"/>
        <end position="85"/>
    </location>
</feature>
<dbReference type="InterPro" id="IPR014284">
    <property type="entry name" value="RNA_pol_sigma-70_dom"/>
</dbReference>
<evidence type="ECO:0000256" key="2">
    <source>
        <dbReference type="ARBA" id="ARBA00023015"/>
    </source>
</evidence>
<evidence type="ECO:0000256" key="5">
    <source>
        <dbReference type="ARBA" id="ARBA00023163"/>
    </source>
</evidence>
<dbReference type="InterPro" id="IPR007624">
    <property type="entry name" value="RNA_pol_sigma70_r3"/>
</dbReference>
<dbReference type="InterPro" id="IPR013325">
    <property type="entry name" value="RNA_pol_sigma_r2"/>
</dbReference>
<dbReference type="InterPro" id="IPR007630">
    <property type="entry name" value="RNA_pol_sigma70_r4"/>
</dbReference>
<dbReference type="SUPFAM" id="SSF88946">
    <property type="entry name" value="Sigma2 domain of RNA polymerase sigma factors"/>
    <property type="match status" value="1"/>
</dbReference>
<dbReference type="InterPro" id="IPR012845">
    <property type="entry name" value="RNA_pol_sigma_FliA_WhiG"/>
</dbReference>
<dbReference type="Gene3D" id="1.10.1740.10">
    <property type="match status" value="1"/>
</dbReference>
<dbReference type="RefSeq" id="WP_028312791.1">
    <property type="nucleotide sequence ID" value="NZ_KI519499.1"/>
</dbReference>
<dbReference type="Gene3D" id="1.20.140.160">
    <property type="match status" value="1"/>
</dbReference>
<comment type="caution">
    <text evidence="6">Lacks conserved residue(s) required for the propagation of feature annotation.</text>
</comment>
<accession>A0A8B6X6R4</accession>
<evidence type="ECO:0000259" key="8">
    <source>
        <dbReference type="PROSITE" id="PS00716"/>
    </source>
</evidence>
<dbReference type="OrthoDB" id="9799825at2"/>
<dbReference type="GO" id="GO:0016987">
    <property type="term" value="F:sigma factor activity"/>
    <property type="evidence" value="ECO:0007669"/>
    <property type="project" value="UniProtKB-UniRule"/>
</dbReference>
<dbReference type="NCBIfam" id="TIGR02479">
    <property type="entry name" value="FliA_WhiG"/>
    <property type="match status" value="1"/>
</dbReference>
<evidence type="ECO:0000313" key="10">
    <source>
        <dbReference type="RefSeq" id="WP_028312791.1"/>
    </source>
</evidence>
<sequence>MYATTGKLDKQAAIKQYAPLVKRMAHHMLAKLPANVELDDIVQAGLIGLMDAVNRYEDNQGAQFETYATQRIKGAMLDELRAADWLPRSVRKNQRGIESAIHALQQKLQRPPTELEIAKEMGLDINEYHSMLADARGLQLVHIEDFSGDEEDEDYLDRHCPDKAGDPFEQIRDERFRKALIAAIDELPERERFLMGMYYEQDMNFREIAAVLNVTESRVCQLHTQAVSRLRSKLKAW</sequence>
<keyword evidence="4 6" id="KW-0238">DNA-binding</keyword>
<protein>
    <recommendedName>
        <fullName evidence="6">RNA polymerase sigma factor FliA</fullName>
    </recommendedName>
    <alternativeName>
        <fullName evidence="6">RNA polymerase sigma factor for flagellar operon</fullName>
    </alternativeName>
    <alternativeName>
        <fullName evidence="6">Sigma F</fullName>
    </alternativeName>
    <alternativeName>
        <fullName evidence="6">Sigma-28</fullName>
    </alternativeName>
</protein>
<evidence type="ECO:0000259" key="7">
    <source>
        <dbReference type="PROSITE" id="PS00715"/>
    </source>
</evidence>
<comment type="function">
    <text evidence="6">Sigma factors are initiation factors that promote the attachment of RNA polymerase to specific initiation sites and are then released. This sigma factor controls the expression of flagella-related genes.</text>
</comment>
<dbReference type="NCBIfam" id="NF005413">
    <property type="entry name" value="PRK06986.1"/>
    <property type="match status" value="1"/>
</dbReference>
<dbReference type="GO" id="GO:0005737">
    <property type="term" value="C:cytoplasm"/>
    <property type="evidence" value="ECO:0007669"/>
    <property type="project" value="UniProtKB-SubCell"/>
</dbReference>
<dbReference type="InterPro" id="IPR013324">
    <property type="entry name" value="RNA_pol_sigma_r3/r4-like"/>
</dbReference>
<feature type="short sequence motif" description="Interaction with polymerase core subunit RpoC" evidence="6">
    <location>
        <begin position="40"/>
        <end position="43"/>
    </location>
</feature>
<feature type="domain" description="RNA polymerase sigma-70" evidence="8">
    <location>
        <begin position="204"/>
        <end position="230"/>
    </location>
</feature>
<keyword evidence="9" id="KW-1185">Reference proteome</keyword>
<dbReference type="Pfam" id="PF04539">
    <property type="entry name" value="Sigma70_r3"/>
    <property type="match status" value="1"/>
</dbReference>
<dbReference type="InterPro" id="IPR000943">
    <property type="entry name" value="RNA_pol_sigma70"/>
</dbReference>
<evidence type="ECO:0000256" key="1">
    <source>
        <dbReference type="ARBA" id="ARBA00022490"/>
    </source>
</evidence>
<dbReference type="Pfam" id="PF04542">
    <property type="entry name" value="Sigma70_r2"/>
    <property type="match status" value="1"/>
</dbReference>
<dbReference type="CDD" id="cd06171">
    <property type="entry name" value="Sigma70_r4"/>
    <property type="match status" value="1"/>
</dbReference>
<dbReference type="FunFam" id="1.10.1740.10:FF:000002">
    <property type="entry name" value="RNA polymerase sigma factor FliA"/>
    <property type="match status" value="1"/>
</dbReference>
<dbReference type="HAMAP" id="MF_00962">
    <property type="entry name" value="Sigma70_FliA"/>
    <property type="match status" value="1"/>
</dbReference>
<organism evidence="9 10">
    <name type="scientific">Derxia gummosa DSM 723</name>
    <dbReference type="NCBI Taxonomy" id="1121388"/>
    <lineage>
        <taxon>Bacteria</taxon>
        <taxon>Pseudomonadati</taxon>
        <taxon>Pseudomonadota</taxon>
        <taxon>Betaproteobacteria</taxon>
        <taxon>Burkholderiales</taxon>
        <taxon>Alcaligenaceae</taxon>
        <taxon>Derxia</taxon>
    </lineage>
</organism>
<dbReference type="NCBIfam" id="TIGR02937">
    <property type="entry name" value="sigma70-ECF"/>
    <property type="match status" value="1"/>
</dbReference>
<keyword evidence="3 6" id="KW-0731">Sigma factor</keyword>
<evidence type="ECO:0000256" key="3">
    <source>
        <dbReference type="ARBA" id="ARBA00023082"/>
    </source>
</evidence>
<name>A0A8B6X6R4_9BURK</name>
<dbReference type="PIRSF" id="PIRSF000770">
    <property type="entry name" value="RNA_pol_sigma-SigE/K"/>
    <property type="match status" value="1"/>
</dbReference>
<dbReference type="PROSITE" id="PS00716">
    <property type="entry name" value="SIGMA70_2"/>
    <property type="match status" value="1"/>
</dbReference>
<reference evidence="10" key="1">
    <citation type="submission" date="2025-08" db="UniProtKB">
        <authorList>
            <consortium name="RefSeq"/>
        </authorList>
    </citation>
    <scope>IDENTIFICATION</scope>
</reference>
<evidence type="ECO:0000256" key="4">
    <source>
        <dbReference type="ARBA" id="ARBA00023125"/>
    </source>
</evidence>
<keyword evidence="2 6" id="KW-0805">Transcription regulation</keyword>
<dbReference type="Pfam" id="PF04545">
    <property type="entry name" value="Sigma70_r4"/>
    <property type="match status" value="1"/>
</dbReference>
<dbReference type="GO" id="GO:0003899">
    <property type="term" value="F:DNA-directed RNA polymerase activity"/>
    <property type="evidence" value="ECO:0007669"/>
    <property type="project" value="InterPro"/>
</dbReference>
<feature type="domain" description="RNA polymerase sigma-70" evidence="7">
    <location>
        <begin position="40"/>
        <end position="53"/>
    </location>
</feature>
<gene>
    <name evidence="6" type="primary">fliA</name>
</gene>
<proteinExistence type="inferred from homology"/>
<keyword evidence="5 6" id="KW-0804">Transcription</keyword>